<evidence type="ECO:0000256" key="4">
    <source>
        <dbReference type="ARBA" id="ARBA00022801"/>
    </source>
</evidence>
<dbReference type="Pfam" id="PF13672">
    <property type="entry name" value="PP2C_2"/>
    <property type="match status" value="1"/>
</dbReference>
<evidence type="ECO:0000256" key="8">
    <source>
        <dbReference type="ARBA" id="ARBA00048336"/>
    </source>
</evidence>
<dbReference type="Gene3D" id="3.60.40.10">
    <property type="entry name" value="PPM-type phosphatase domain"/>
    <property type="match status" value="1"/>
</dbReference>
<sequence>MKVAFQTNVGKKRSSNQDSVGLYLNQKNIALAIVADGMGGHQAGDVASQLTVNQLGSVWEQTDIDEEEIVISWLNAEIQVLNHRIYEEGVQYPERAGMGTTIVAAVVIDKRVILANVGDSRSYLVRDGEIVQVTEDHSLVNELVKTGEISKEEAQLHPRKNVLTRSLGLPMEVEIDVIKLDLVLNDYIILCSDGLSNMVPDERMLRIVASEIALKEKVTKLIEIANEAGGKDNITVLLMDFEGEEGEE</sequence>
<evidence type="ECO:0000259" key="9">
    <source>
        <dbReference type="PROSITE" id="PS51746"/>
    </source>
</evidence>
<gene>
    <name evidence="10" type="ORF">FA707_06785</name>
</gene>
<accession>A0A4D7CRH0</accession>
<name>A0A4D7CRH0_9ENTE</name>
<dbReference type="PANTHER" id="PTHR47992">
    <property type="entry name" value="PROTEIN PHOSPHATASE"/>
    <property type="match status" value="1"/>
</dbReference>
<dbReference type="AlphaFoldDB" id="A0A4D7CRH0"/>
<reference evidence="10 11" key="1">
    <citation type="submission" date="2019-04" db="EMBL/GenBank/DDBJ databases">
        <title>Vagococcus sp. nov., isolated from faeces of yaks (Bos grunniens).</title>
        <authorList>
            <person name="Ge Y."/>
        </authorList>
    </citation>
    <scope>NUCLEOTIDE SEQUENCE [LARGE SCALE GENOMIC DNA]</scope>
    <source>
        <strain evidence="10 11">MN-17</strain>
    </source>
</reference>
<evidence type="ECO:0000256" key="6">
    <source>
        <dbReference type="ARBA" id="ARBA00023211"/>
    </source>
</evidence>
<dbReference type="SMART" id="SM00331">
    <property type="entry name" value="PP2C_SIG"/>
    <property type="match status" value="1"/>
</dbReference>
<keyword evidence="4" id="KW-0378">Hydrolase</keyword>
<keyword evidence="3" id="KW-0479">Metal-binding</keyword>
<dbReference type="NCBIfam" id="NF033484">
    <property type="entry name" value="Stp1_PP2C_phos"/>
    <property type="match status" value="1"/>
</dbReference>
<keyword evidence="11" id="KW-1185">Reference proteome</keyword>
<dbReference type="GO" id="GO:0004722">
    <property type="term" value="F:protein serine/threonine phosphatase activity"/>
    <property type="evidence" value="ECO:0007669"/>
    <property type="project" value="UniProtKB-EC"/>
</dbReference>
<evidence type="ECO:0000313" key="10">
    <source>
        <dbReference type="EMBL" id="QCI86688.1"/>
    </source>
</evidence>
<comment type="catalytic activity">
    <reaction evidence="7">
        <text>O-phospho-L-seryl-[protein] + H2O = L-seryl-[protein] + phosphate</text>
        <dbReference type="Rhea" id="RHEA:20629"/>
        <dbReference type="Rhea" id="RHEA-COMP:9863"/>
        <dbReference type="Rhea" id="RHEA-COMP:11604"/>
        <dbReference type="ChEBI" id="CHEBI:15377"/>
        <dbReference type="ChEBI" id="CHEBI:29999"/>
        <dbReference type="ChEBI" id="CHEBI:43474"/>
        <dbReference type="ChEBI" id="CHEBI:83421"/>
        <dbReference type="EC" id="3.1.3.16"/>
    </reaction>
</comment>
<dbReference type="SMART" id="SM00332">
    <property type="entry name" value="PP2Cc"/>
    <property type="match status" value="1"/>
</dbReference>
<dbReference type="SUPFAM" id="SSF81606">
    <property type="entry name" value="PP2C-like"/>
    <property type="match status" value="1"/>
</dbReference>
<organism evidence="10 11">
    <name type="scientific">Vagococcus zengguangii</name>
    <dbReference type="NCBI Taxonomy" id="2571750"/>
    <lineage>
        <taxon>Bacteria</taxon>
        <taxon>Bacillati</taxon>
        <taxon>Bacillota</taxon>
        <taxon>Bacilli</taxon>
        <taxon>Lactobacillales</taxon>
        <taxon>Enterococcaceae</taxon>
        <taxon>Vagococcus</taxon>
    </lineage>
</organism>
<comment type="catalytic activity">
    <reaction evidence="8">
        <text>O-phospho-L-threonyl-[protein] + H2O = L-threonyl-[protein] + phosphate</text>
        <dbReference type="Rhea" id="RHEA:47004"/>
        <dbReference type="Rhea" id="RHEA-COMP:11060"/>
        <dbReference type="Rhea" id="RHEA-COMP:11605"/>
        <dbReference type="ChEBI" id="CHEBI:15377"/>
        <dbReference type="ChEBI" id="CHEBI:30013"/>
        <dbReference type="ChEBI" id="CHEBI:43474"/>
        <dbReference type="ChEBI" id="CHEBI:61977"/>
        <dbReference type="EC" id="3.1.3.16"/>
    </reaction>
</comment>
<dbReference type="InterPro" id="IPR015655">
    <property type="entry name" value="PP2C"/>
</dbReference>
<dbReference type="PROSITE" id="PS51746">
    <property type="entry name" value="PPM_2"/>
    <property type="match status" value="1"/>
</dbReference>
<dbReference type="InterPro" id="IPR001932">
    <property type="entry name" value="PPM-type_phosphatase-like_dom"/>
</dbReference>
<comment type="cofactor">
    <cofactor evidence="1">
        <name>Mn(2+)</name>
        <dbReference type="ChEBI" id="CHEBI:29035"/>
    </cofactor>
</comment>
<dbReference type="FunFam" id="3.60.40.10:FF:000002">
    <property type="entry name" value="Serine/threonine phosphatase stp"/>
    <property type="match status" value="1"/>
</dbReference>
<dbReference type="InterPro" id="IPR036457">
    <property type="entry name" value="PPM-type-like_dom_sf"/>
</dbReference>
<keyword evidence="5" id="KW-0904">Protein phosphatase</keyword>
<dbReference type="EC" id="3.1.3.16" evidence="2"/>
<dbReference type="CDD" id="cd00143">
    <property type="entry name" value="PP2Cc"/>
    <property type="match status" value="1"/>
</dbReference>
<evidence type="ECO:0000256" key="2">
    <source>
        <dbReference type="ARBA" id="ARBA00013081"/>
    </source>
</evidence>
<evidence type="ECO:0000256" key="5">
    <source>
        <dbReference type="ARBA" id="ARBA00022912"/>
    </source>
</evidence>
<feature type="domain" description="PPM-type phosphatase" evidence="9">
    <location>
        <begin position="2"/>
        <end position="241"/>
    </location>
</feature>
<evidence type="ECO:0000256" key="7">
    <source>
        <dbReference type="ARBA" id="ARBA00047761"/>
    </source>
</evidence>
<evidence type="ECO:0000256" key="1">
    <source>
        <dbReference type="ARBA" id="ARBA00001936"/>
    </source>
</evidence>
<dbReference type="GO" id="GO:0046872">
    <property type="term" value="F:metal ion binding"/>
    <property type="evidence" value="ECO:0007669"/>
    <property type="project" value="UniProtKB-KW"/>
</dbReference>
<dbReference type="OrthoDB" id="9801841at2"/>
<proteinExistence type="predicted"/>
<dbReference type="EMBL" id="CP039712">
    <property type="protein sequence ID" value="QCI86688.1"/>
    <property type="molecule type" value="Genomic_DNA"/>
</dbReference>
<protein>
    <recommendedName>
        <fullName evidence="2">protein-serine/threonine phosphatase</fullName>
        <ecNumber evidence="2">3.1.3.16</ecNumber>
    </recommendedName>
</protein>
<keyword evidence="6" id="KW-0464">Manganese</keyword>
<evidence type="ECO:0000313" key="11">
    <source>
        <dbReference type="Proteomes" id="UP000298615"/>
    </source>
</evidence>
<dbReference type="RefSeq" id="WP_136953519.1">
    <property type="nucleotide sequence ID" value="NZ_CP039712.1"/>
</dbReference>
<dbReference type="KEGG" id="vao:FA707_06785"/>
<dbReference type="Proteomes" id="UP000298615">
    <property type="component" value="Chromosome"/>
</dbReference>
<evidence type="ECO:0000256" key="3">
    <source>
        <dbReference type="ARBA" id="ARBA00022723"/>
    </source>
</evidence>